<dbReference type="PANTHER" id="PTHR30437">
    <property type="entry name" value="TRANSCRIPTION ELONGATION FACTOR GREA"/>
    <property type="match status" value="1"/>
</dbReference>
<dbReference type="Pfam" id="PF03449">
    <property type="entry name" value="GreA_GreB_N"/>
    <property type="match status" value="1"/>
</dbReference>
<accession>A0ABX2RBG4</accession>
<sequence length="101" mass="11416">MTEEKEVLLTREGYEKLERELAELKSVKRKEVAEQIKEALSLGDISENAEYENAKNNQAFIEGRIATLEKILAKARIISAERSKNVVSLGSKVVLRDVELN</sequence>
<feature type="domain" description="Transcription elongation factor GreA/GreB N-terminal" evidence="1">
    <location>
        <begin position="8"/>
        <end position="77"/>
    </location>
</feature>
<dbReference type="InterPro" id="IPR018151">
    <property type="entry name" value="TF_GreA/GreB_CS"/>
</dbReference>
<dbReference type="EMBL" id="JACCBS010000001">
    <property type="protein sequence ID" value="NYE57128.1"/>
    <property type="molecule type" value="Genomic_DNA"/>
</dbReference>
<evidence type="ECO:0000313" key="3">
    <source>
        <dbReference type="Proteomes" id="UP000604066"/>
    </source>
</evidence>
<dbReference type="SUPFAM" id="SSF46557">
    <property type="entry name" value="GreA transcript cleavage protein, N-terminal domain"/>
    <property type="match status" value="1"/>
</dbReference>
<organism evidence="2 3">
    <name type="scientific">Carboxydothermus ferrireducens DSM 11255</name>
    <dbReference type="NCBI Taxonomy" id="1119529"/>
    <lineage>
        <taxon>Bacteria</taxon>
        <taxon>Bacillati</taxon>
        <taxon>Bacillota</taxon>
        <taxon>Clostridia</taxon>
        <taxon>Thermoanaerobacterales</taxon>
        <taxon>Thermoanaerobacteraceae</taxon>
        <taxon>Carboxydothermus</taxon>
    </lineage>
</organism>
<dbReference type="Proteomes" id="UP000604066">
    <property type="component" value="Unassembled WGS sequence"/>
</dbReference>
<protein>
    <submittedName>
        <fullName evidence="2">Transcription elongation factor GreA</fullName>
    </submittedName>
</protein>
<proteinExistence type="predicted"/>
<keyword evidence="2" id="KW-0251">Elongation factor</keyword>
<evidence type="ECO:0000259" key="1">
    <source>
        <dbReference type="Pfam" id="PF03449"/>
    </source>
</evidence>
<name>A0ABX2RBG4_9THEO</name>
<dbReference type="InterPro" id="IPR022691">
    <property type="entry name" value="Tscrpt_elong_fac_GreA/B_N"/>
</dbReference>
<evidence type="ECO:0000313" key="2">
    <source>
        <dbReference type="EMBL" id="NYE57128.1"/>
    </source>
</evidence>
<comment type="caution">
    <text evidence="2">The sequence shown here is derived from an EMBL/GenBank/DDBJ whole genome shotgun (WGS) entry which is preliminary data.</text>
</comment>
<gene>
    <name evidence="2" type="ORF">HDG70_000834</name>
</gene>
<dbReference type="GO" id="GO:0003746">
    <property type="term" value="F:translation elongation factor activity"/>
    <property type="evidence" value="ECO:0007669"/>
    <property type="project" value="UniProtKB-KW"/>
</dbReference>
<keyword evidence="3" id="KW-1185">Reference proteome</keyword>
<keyword evidence="2" id="KW-0648">Protein biosynthesis</keyword>
<dbReference type="InterPro" id="IPR036805">
    <property type="entry name" value="Tscrpt_elong_fac_GreA/B_N_sf"/>
</dbReference>
<dbReference type="Gene3D" id="1.10.287.180">
    <property type="entry name" value="Transcription elongation factor, GreA/GreB, N-terminal domain"/>
    <property type="match status" value="1"/>
</dbReference>
<reference evidence="2 3" key="1">
    <citation type="submission" date="2020-07" db="EMBL/GenBank/DDBJ databases">
        <title>Genomic Encyclopedia of Type Strains, Phase III (KMG-III): the genomes of soil and plant-associated and newly described type strains.</title>
        <authorList>
            <person name="Whitman W."/>
        </authorList>
    </citation>
    <scope>NUCLEOTIDE SEQUENCE [LARGE SCALE GENOMIC DNA]</scope>
    <source>
        <strain evidence="2 3">DSM 11255</strain>
    </source>
</reference>
<dbReference type="PROSITE" id="PS00829">
    <property type="entry name" value="GREAB_1"/>
    <property type="match status" value="1"/>
</dbReference>
<dbReference type="PANTHER" id="PTHR30437:SF4">
    <property type="entry name" value="TRANSCRIPTION ELONGATION FACTOR GREA"/>
    <property type="match status" value="1"/>
</dbReference>
<dbReference type="InterPro" id="IPR023459">
    <property type="entry name" value="Tscrpt_elong_fac_GreA/B_fam"/>
</dbReference>